<protein>
    <submittedName>
        <fullName evidence="1">Uncharacterized protein</fullName>
    </submittedName>
</protein>
<gene>
    <name evidence="1" type="ORF">Vadar_020281</name>
</gene>
<proteinExistence type="predicted"/>
<dbReference type="EMBL" id="CM037162">
    <property type="protein sequence ID" value="KAH7863646.1"/>
    <property type="molecule type" value="Genomic_DNA"/>
</dbReference>
<evidence type="ECO:0000313" key="2">
    <source>
        <dbReference type="Proteomes" id="UP000828048"/>
    </source>
</evidence>
<reference evidence="1 2" key="1">
    <citation type="journal article" date="2021" name="Hortic Res">
        <title>High-quality reference genome and annotation aids understanding of berry development for evergreen blueberry (Vaccinium darrowii).</title>
        <authorList>
            <person name="Yu J."/>
            <person name="Hulse-Kemp A.M."/>
            <person name="Babiker E."/>
            <person name="Staton M."/>
        </authorList>
    </citation>
    <scope>NUCLEOTIDE SEQUENCE [LARGE SCALE GENOMIC DNA]</scope>
    <source>
        <strain evidence="2">cv. NJ 8807/NJ 8810</strain>
        <tissue evidence="1">Young leaf</tissue>
    </source>
</reference>
<name>A0ACB7ZDX0_9ERIC</name>
<keyword evidence="2" id="KW-1185">Reference proteome</keyword>
<comment type="caution">
    <text evidence="1">The sequence shown here is derived from an EMBL/GenBank/DDBJ whole genome shotgun (WGS) entry which is preliminary data.</text>
</comment>
<evidence type="ECO:0000313" key="1">
    <source>
        <dbReference type="EMBL" id="KAH7863646.1"/>
    </source>
</evidence>
<organism evidence="1 2">
    <name type="scientific">Vaccinium darrowii</name>
    <dbReference type="NCBI Taxonomy" id="229202"/>
    <lineage>
        <taxon>Eukaryota</taxon>
        <taxon>Viridiplantae</taxon>
        <taxon>Streptophyta</taxon>
        <taxon>Embryophyta</taxon>
        <taxon>Tracheophyta</taxon>
        <taxon>Spermatophyta</taxon>
        <taxon>Magnoliopsida</taxon>
        <taxon>eudicotyledons</taxon>
        <taxon>Gunneridae</taxon>
        <taxon>Pentapetalae</taxon>
        <taxon>asterids</taxon>
        <taxon>Ericales</taxon>
        <taxon>Ericaceae</taxon>
        <taxon>Vaccinioideae</taxon>
        <taxon>Vaccinieae</taxon>
        <taxon>Vaccinium</taxon>
    </lineage>
</organism>
<dbReference type="Proteomes" id="UP000828048">
    <property type="component" value="Chromosome 12"/>
</dbReference>
<accession>A0ACB7ZDX0</accession>
<sequence length="279" mass="31580">MAAQLAPMAFSGQAPRRTTFSNTEIGDHSSLPKKACRFKSNNTKTPRRKICMIAEAWKRPYTGHRLKVLSSSDITPNPLSPSETIKRFYTSINKKDLNQLGKFISDDCFFDDCSFYKPFQGKKEVVEFFSQLIASMGPNIEFKIGLVSEGDDFTTGVNWHLEWNKKQIPFTKGCSFYECSTEGMKLVIKRARVITESPMKPGRSVLVLLKFLTSLFDTFPKATECTVPRQLQSYTTSNTEGLQHHTGAINKPNPSMVHSTLEIHESLAQQHTQDIDLHF</sequence>